<reference evidence="2" key="1">
    <citation type="journal article" date="2023" name="G3 (Bethesda)">
        <title>A reference genome for the long-term kleptoplast-retaining sea slug Elysia crispata morphotype clarki.</title>
        <authorList>
            <person name="Eastman K.E."/>
            <person name="Pendleton A.L."/>
            <person name="Shaikh M.A."/>
            <person name="Suttiyut T."/>
            <person name="Ogas R."/>
            <person name="Tomko P."/>
            <person name="Gavelis G."/>
            <person name="Widhalm J.R."/>
            <person name="Wisecaver J.H."/>
        </authorList>
    </citation>
    <scope>NUCLEOTIDE SEQUENCE</scope>
    <source>
        <strain evidence="2">ECLA1</strain>
    </source>
</reference>
<protein>
    <submittedName>
        <fullName evidence="2">Uncharacterized protein</fullName>
    </submittedName>
</protein>
<dbReference type="EMBL" id="JAWDGP010003769">
    <property type="protein sequence ID" value="KAK3771159.1"/>
    <property type="molecule type" value="Genomic_DNA"/>
</dbReference>
<comment type="caution">
    <text evidence="2">The sequence shown here is derived from an EMBL/GenBank/DDBJ whole genome shotgun (WGS) entry which is preliminary data.</text>
</comment>
<accession>A0AAE0ZKK4</accession>
<evidence type="ECO:0000313" key="3">
    <source>
        <dbReference type="Proteomes" id="UP001283361"/>
    </source>
</evidence>
<organism evidence="2 3">
    <name type="scientific">Elysia crispata</name>
    <name type="common">lettuce slug</name>
    <dbReference type="NCBI Taxonomy" id="231223"/>
    <lineage>
        <taxon>Eukaryota</taxon>
        <taxon>Metazoa</taxon>
        <taxon>Spiralia</taxon>
        <taxon>Lophotrochozoa</taxon>
        <taxon>Mollusca</taxon>
        <taxon>Gastropoda</taxon>
        <taxon>Heterobranchia</taxon>
        <taxon>Euthyneura</taxon>
        <taxon>Panpulmonata</taxon>
        <taxon>Sacoglossa</taxon>
        <taxon>Placobranchoidea</taxon>
        <taxon>Plakobranchidae</taxon>
        <taxon>Elysia</taxon>
    </lineage>
</organism>
<name>A0AAE0ZKK4_9GAST</name>
<keyword evidence="3" id="KW-1185">Reference proteome</keyword>
<dbReference type="Proteomes" id="UP001283361">
    <property type="component" value="Unassembled WGS sequence"/>
</dbReference>
<feature type="compositionally biased region" description="Polar residues" evidence="1">
    <location>
        <begin position="206"/>
        <end position="216"/>
    </location>
</feature>
<evidence type="ECO:0000256" key="1">
    <source>
        <dbReference type="SAM" id="MobiDB-lite"/>
    </source>
</evidence>
<evidence type="ECO:0000313" key="2">
    <source>
        <dbReference type="EMBL" id="KAK3771159.1"/>
    </source>
</evidence>
<dbReference type="AlphaFoldDB" id="A0AAE0ZKK4"/>
<sequence length="398" mass="44610">MKPLDRTMWCIGLVKVDIANATPRLSPCVDLTCLLHGKEFVQYGGLFTVKTRDEIIKHPLSFLNLVYPRPQSTDMNTEEALGLLMRQLDDDVSQCSDSQSSLVQTVEPQHTLEEVIQLAALRNTNSSDEDLFDDDPNDPDVNVSNLTRFSSDSDNEVEQVGDRAQGAIENAEVDADNDAADRDFIPVGTVERVPTTSTEPGPLSTEPGQTVQLGESQSKKRSLNPNKWARNIRKLKHARGESYVDSRGKLQPEKCQDHLITQEIKTPTRCISGEKISLNDIHWFSYGQSDETNATYTSSITVDHGGEVWCRYSHNEMEAWKKVKIFKRGVTSISPPTAKYSGPVPIKTAKYQDLMKLCDKGLLNEETKQFYQALTHGNETRATDADDVDDNTVMDYDY</sequence>
<gene>
    <name evidence="2" type="ORF">RRG08_011823</name>
</gene>
<feature type="region of interest" description="Disordered" evidence="1">
    <location>
        <begin position="189"/>
        <end position="223"/>
    </location>
</feature>
<proteinExistence type="predicted"/>